<evidence type="ECO:0000256" key="4">
    <source>
        <dbReference type="ARBA" id="ARBA00023008"/>
    </source>
</evidence>
<dbReference type="GO" id="GO:0042597">
    <property type="term" value="C:periplasmic space"/>
    <property type="evidence" value="ECO:0007669"/>
    <property type="project" value="InterPro"/>
</dbReference>
<dbReference type="STRING" id="51642.NSMM_880006"/>
<dbReference type="InterPro" id="IPR014756">
    <property type="entry name" value="Ig_E-set"/>
</dbReference>
<keyword evidence="2" id="KW-0479">Metal-binding</keyword>
<evidence type="ECO:0000259" key="5">
    <source>
        <dbReference type="Pfam" id="PF04234"/>
    </source>
</evidence>
<organism evidence="6 7">
    <name type="scientific">Nitrosomonas mobilis</name>
    <dbReference type="NCBI Taxonomy" id="51642"/>
    <lineage>
        <taxon>Bacteria</taxon>
        <taxon>Pseudomonadati</taxon>
        <taxon>Pseudomonadota</taxon>
        <taxon>Betaproteobacteria</taxon>
        <taxon>Nitrosomonadales</taxon>
        <taxon>Nitrosomonadaceae</taxon>
        <taxon>Nitrosomonas</taxon>
    </lineage>
</organism>
<dbReference type="GO" id="GO:0005507">
    <property type="term" value="F:copper ion binding"/>
    <property type="evidence" value="ECO:0007669"/>
    <property type="project" value="InterPro"/>
</dbReference>
<accession>A0A1G5SJE3</accession>
<sequence>MKMNQLMMLKNAYGLFSSKGLLSTRLLNTLLFSLLLVIFTTCSDNVFAHASLVKAEPARRAALSVPPKQIRLWFNEEIEAEYASMTVLNAEKKSVTEKKPLIHPDDPKSIYLELPELSPGKYTVKFRVLSVDGHVVDSDYMFGIKKKSK</sequence>
<protein>
    <submittedName>
        <fullName evidence="6">Copper resistance protein CopC</fullName>
    </submittedName>
</protein>
<reference evidence="6 7" key="1">
    <citation type="submission" date="2016-10" db="EMBL/GenBank/DDBJ databases">
        <authorList>
            <person name="de Groot N.N."/>
        </authorList>
    </citation>
    <scope>NUCLEOTIDE SEQUENCE [LARGE SCALE GENOMIC DNA]</scope>
    <source>
        <strain evidence="6">1</strain>
    </source>
</reference>
<dbReference type="Proteomes" id="UP000198729">
    <property type="component" value="Unassembled WGS sequence"/>
</dbReference>
<dbReference type="InterPro" id="IPR007348">
    <property type="entry name" value="CopC_dom"/>
</dbReference>
<keyword evidence="4" id="KW-0186">Copper</keyword>
<evidence type="ECO:0000313" key="7">
    <source>
        <dbReference type="Proteomes" id="UP000198729"/>
    </source>
</evidence>
<evidence type="ECO:0000313" key="6">
    <source>
        <dbReference type="EMBL" id="SCZ87000.1"/>
    </source>
</evidence>
<dbReference type="GO" id="GO:0030313">
    <property type="term" value="C:cell envelope"/>
    <property type="evidence" value="ECO:0007669"/>
    <property type="project" value="UniProtKB-SubCell"/>
</dbReference>
<dbReference type="SUPFAM" id="SSF81296">
    <property type="entry name" value="E set domains"/>
    <property type="match status" value="1"/>
</dbReference>
<evidence type="ECO:0000256" key="2">
    <source>
        <dbReference type="ARBA" id="ARBA00022723"/>
    </source>
</evidence>
<dbReference type="InterPro" id="IPR032694">
    <property type="entry name" value="CopC/D"/>
</dbReference>
<evidence type="ECO:0000256" key="1">
    <source>
        <dbReference type="ARBA" id="ARBA00004196"/>
    </source>
</evidence>
<proteinExistence type="predicted"/>
<dbReference type="GO" id="GO:0006825">
    <property type="term" value="P:copper ion transport"/>
    <property type="evidence" value="ECO:0007669"/>
    <property type="project" value="InterPro"/>
</dbReference>
<dbReference type="EMBL" id="FMWO01000100">
    <property type="protein sequence ID" value="SCZ87000.1"/>
    <property type="molecule type" value="Genomic_DNA"/>
</dbReference>
<dbReference type="InterPro" id="IPR014755">
    <property type="entry name" value="Cu-Rt/internalin_Ig-like"/>
</dbReference>
<gene>
    <name evidence="6" type="ORF">NSMM_880006</name>
</gene>
<feature type="domain" description="CopC" evidence="5">
    <location>
        <begin position="49"/>
        <end position="143"/>
    </location>
</feature>
<dbReference type="RefSeq" id="WP_245654822.1">
    <property type="nucleotide sequence ID" value="NZ_FMWO01000100.1"/>
</dbReference>
<evidence type="ECO:0000256" key="3">
    <source>
        <dbReference type="ARBA" id="ARBA00022729"/>
    </source>
</evidence>
<name>A0A1G5SJE3_9PROT</name>
<dbReference type="Gene3D" id="2.60.40.1220">
    <property type="match status" value="1"/>
</dbReference>
<comment type="subcellular location">
    <subcellularLocation>
        <location evidence="1">Cell envelope</location>
    </subcellularLocation>
</comment>
<dbReference type="AlphaFoldDB" id="A0A1G5SJE3"/>
<keyword evidence="7" id="KW-1185">Reference proteome</keyword>
<dbReference type="GO" id="GO:0005886">
    <property type="term" value="C:plasma membrane"/>
    <property type="evidence" value="ECO:0007669"/>
    <property type="project" value="TreeGrafter"/>
</dbReference>
<dbReference type="GO" id="GO:0046688">
    <property type="term" value="P:response to copper ion"/>
    <property type="evidence" value="ECO:0007669"/>
    <property type="project" value="InterPro"/>
</dbReference>
<dbReference type="PANTHER" id="PTHR34820:SF4">
    <property type="entry name" value="INNER MEMBRANE PROTEIN YEBZ"/>
    <property type="match status" value="1"/>
</dbReference>
<dbReference type="PANTHER" id="PTHR34820">
    <property type="entry name" value="INNER MEMBRANE PROTEIN YEBZ"/>
    <property type="match status" value="1"/>
</dbReference>
<dbReference type="Pfam" id="PF04234">
    <property type="entry name" value="CopC"/>
    <property type="match status" value="1"/>
</dbReference>
<keyword evidence="3" id="KW-0732">Signal</keyword>